<proteinExistence type="predicted"/>
<sequence length="273" mass="30951">MGPILSLYLLFPPPRDSLDDRLEYFLKIEAYTFTKFKLNDLLTWLIDIYHTSPNIHQHIQREITQRTLCRYIDDTASGLALGDEETALRSLKVRVNHMMVQIFHITTGAPKSLLSIASQMVRLKHLTIGHSEKAHSVALIEQLEALSKSCISLQTLEFYGAGFGDQYVQYLNQIWGLFPEVRITRLIFMNPVGNCDLQNLCFPANLLAFELSYSENIRFGNLCATLGAPVIDENAISENLNKLAFSNSFVRLKIDILNSLEGEPVRKSPVLSF</sequence>
<protein>
    <submittedName>
        <fullName evidence="1">Uncharacterized protein</fullName>
    </submittedName>
</protein>
<name>A0AAV9VR74_9PEZI</name>
<dbReference type="Proteomes" id="UP001370758">
    <property type="component" value="Unassembled WGS sequence"/>
</dbReference>
<accession>A0AAV9VR74</accession>
<evidence type="ECO:0000313" key="2">
    <source>
        <dbReference type="Proteomes" id="UP001370758"/>
    </source>
</evidence>
<keyword evidence="2" id="KW-1185">Reference proteome</keyword>
<reference evidence="1 2" key="1">
    <citation type="submission" date="2023-08" db="EMBL/GenBank/DDBJ databases">
        <authorList>
            <person name="Palmer J.M."/>
        </authorList>
    </citation>
    <scope>NUCLEOTIDE SEQUENCE [LARGE SCALE GENOMIC DNA]</scope>
    <source>
        <strain evidence="1 2">TWF481</strain>
    </source>
</reference>
<gene>
    <name evidence="1" type="ORF">TWF481_002787</name>
</gene>
<dbReference type="SUPFAM" id="SSF52047">
    <property type="entry name" value="RNI-like"/>
    <property type="match status" value="1"/>
</dbReference>
<dbReference type="AlphaFoldDB" id="A0AAV9VR74"/>
<evidence type="ECO:0000313" key="1">
    <source>
        <dbReference type="EMBL" id="KAK6495740.1"/>
    </source>
</evidence>
<dbReference type="EMBL" id="JAVHJL010000012">
    <property type="protein sequence ID" value="KAK6495740.1"/>
    <property type="molecule type" value="Genomic_DNA"/>
</dbReference>
<organism evidence="1 2">
    <name type="scientific">Arthrobotrys musiformis</name>
    <dbReference type="NCBI Taxonomy" id="47236"/>
    <lineage>
        <taxon>Eukaryota</taxon>
        <taxon>Fungi</taxon>
        <taxon>Dikarya</taxon>
        <taxon>Ascomycota</taxon>
        <taxon>Pezizomycotina</taxon>
        <taxon>Orbiliomycetes</taxon>
        <taxon>Orbiliales</taxon>
        <taxon>Orbiliaceae</taxon>
        <taxon>Arthrobotrys</taxon>
    </lineage>
</organism>
<comment type="caution">
    <text evidence="1">The sequence shown here is derived from an EMBL/GenBank/DDBJ whole genome shotgun (WGS) entry which is preliminary data.</text>
</comment>